<dbReference type="FunFam" id="3.90.226.10:FF:000016">
    <property type="entry name" value="Propionyl-CoA carboxylase, beta subunit"/>
    <property type="match status" value="1"/>
</dbReference>
<dbReference type="PATRIC" id="fig|742738.3.peg.3727"/>
<gene>
    <name evidence="3" type="ORF">HMPREF9460_03621</name>
</gene>
<comment type="caution">
    <text evidence="3">The sequence shown here is derived from an EMBL/GenBank/DDBJ whole genome shotgun (WGS) entry which is preliminary data.</text>
</comment>
<dbReference type="InterPro" id="IPR011762">
    <property type="entry name" value="COA_CT_N"/>
</dbReference>
<evidence type="ECO:0008006" key="5">
    <source>
        <dbReference type="Google" id="ProtNLM"/>
    </source>
</evidence>
<sequence>MTTAEKLAQLDAHSARVLRCGGPKAVEKQHALGKRTARERIELLMDTGTFTEVDRFVRHRCTSFGMGDKDIPADGVVTGYGKIDGRTVFVYAQDFTAQGGSLGEMHAAKICKIMDMALEAGCPVVGLCDSGGARIQEAVDALSGYGQIFYRNACSSGRIPQVSVIMGPCAGGAVYSPALTDLIVMVEKESQMFITGPAVVAATTGEEISAEDLGGADTHTTMSGVAHLSARSEEEALGAVRCLLSYLPSKAGARPPLMDFTEHEELQPLLDTVIPDDSSLPYDMHDVVRILLDEDSVMELQPYYADNIITCFGRLGGHSVGVIANQPFSMGGSLDINASDKAARFIQLCDAFGIPLINLVDVPGFLPGADQEHAGIIRHGAKLLYVYSVAEVPKLTVVLRKAYGGSYLAMCSKDLGADFVYAWPTAEIAVMGAAGAANVVFRKEIQAAEDPKAARREKIQLYSEQFATPYMAASRGFVDLVIRPSETRARLLEALELLINKERQPHPRGNMPL</sequence>
<dbReference type="InterPro" id="IPR011763">
    <property type="entry name" value="COA_CT_C"/>
</dbReference>
<dbReference type="PROSITE" id="PS50989">
    <property type="entry name" value="COA_CT_CTER"/>
    <property type="match status" value="1"/>
</dbReference>
<evidence type="ECO:0000259" key="1">
    <source>
        <dbReference type="PROSITE" id="PS50980"/>
    </source>
</evidence>
<dbReference type="InterPro" id="IPR034733">
    <property type="entry name" value="AcCoA_carboxyl_beta"/>
</dbReference>
<dbReference type="InterPro" id="IPR051047">
    <property type="entry name" value="AccD/PCCB"/>
</dbReference>
<evidence type="ECO:0000313" key="3">
    <source>
        <dbReference type="EMBL" id="KGF53565.1"/>
    </source>
</evidence>
<protein>
    <recommendedName>
        <fullName evidence="5">Methylmalonyl-CoA carboxyltransferase 12S subunit</fullName>
    </recommendedName>
</protein>
<proteinExistence type="predicted"/>
<name>A0A096B3A8_FLAPL</name>
<dbReference type="PROSITE" id="PS50980">
    <property type="entry name" value="COA_CT_NTER"/>
    <property type="match status" value="1"/>
</dbReference>
<dbReference type="Gene3D" id="3.90.226.10">
    <property type="entry name" value="2-enoyl-CoA Hydratase, Chain A, domain 1"/>
    <property type="match status" value="2"/>
</dbReference>
<dbReference type="PANTHER" id="PTHR43842">
    <property type="entry name" value="PROPIONYL-COA CARBOXYLASE BETA CHAIN"/>
    <property type="match status" value="1"/>
</dbReference>
<dbReference type="RefSeq" id="WP_044943036.1">
    <property type="nucleotide sequence ID" value="NZ_KN174167.1"/>
</dbReference>
<dbReference type="GO" id="GO:0009317">
    <property type="term" value="C:acetyl-CoA carboxylase complex"/>
    <property type="evidence" value="ECO:0007669"/>
    <property type="project" value="TreeGrafter"/>
</dbReference>
<feature type="domain" description="CoA carboxyltransferase N-terminal" evidence="1">
    <location>
        <begin position="1"/>
        <end position="259"/>
    </location>
</feature>
<dbReference type="PANTHER" id="PTHR43842:SF2">
    <property type="entry name" value="PROPIONYL-COA CARBOXYLASE BETA CHAIN, MITOCHONDRIAL"/>
    <property type="match status" value="1"/>
</dbReference>
<dbReference type="EMBL" id="ADLO01000109">
    <property type="protein sequence ID" value="KGF53565.1"/>
    <property type="molecule type" value="Genomic_DNA"/>
</dbReference>
<dbReference type="eggNOG" id="COG4799">
    <property type="taxonomic scope" value="Bacteria"/>
</dbReference>
<reference evidence="3 4" key="1">
    <citation type="submission" date="2011-08" db="EMBL/GenBank/DDBJ databases">
        <title>The Genome Sequence of Clostridium orbiscindens 1_3_50AFAA.</title>
        <authorList>
            <consortium name="The Broad Institute Genome Sequencing Platform"/>
            <person name="Earl A."/>
            <person name="Ward D."/>
            <person name="Feldgarden M."/>
            <person name="Gevers D."/>
            <person name="Daigneault M."/>
            <person name="Strauss J."/>
            <person name="Allen-Vercoe E."/>
            <person name="Young S.K."/>
            <person name="Zeng Q."/>
            <person name="Gargeya S."/>
            <person name="Fitzgerald M."/>
            <person name="Haas B."/>
            <person name="Abouelleil A."/>
            <person name="Alvarado L."/>
            <person name="Arachchi H.M."/>
            <person name="Berlin A."/>
            <person name="Brown A."/>
            <person name="Chapman S.B."/>
            <person name="Chen Z."/>
            <person name="Dunbar C."/>
            <person name="Freedman E."/>
            <person name="Gearin G."/>
            <person name="Gellesch M."/>
            <person name="Goldberg J."/>
            <person name="Griggs A."/>
            <person name="Gujja S."/>
            <person name="Heiman D."/>
            <person name="Howarth C."/>
            <person name="Larson L."/>
            <person name="Lui A."/>
            <person name="MacDonald P.J.P."/>
            <person name="Montmayeur A."/>
            <person name="Murphy C."/>
            <person name="Neiman D."/>
            <person name="Pearson M."/>
            <person name="Priest M."/>
            <person name="Roberts A."/>
            <person name="Saif S."/>
            <person name="Shea T."/>
            <person name="Shenoy N."/>
            <person name="Sisk P."/>
            <person name="Stolte C."/>
            <person name="Sykes S."/>
            <person name="Wortman J."/>
            <person name="Nusbaum C."/>
            <person name="Birren B."/>
        </authorList>
    </citation>
    <scope>NUCLEOTIDE SEQUENCE [LARGE SCALE GENOMIC DNA]</scope>
    <source>
        <strain evidence="3 4">1_3_50AFAA</strain>
    </source>
</reference>
<accession>A0A096B3A8</accession>
<keyword evidence="4" id="KW-1185">Reference proteome</keyword>
<organism evidence="3 4">
    <name type="scientific">Flavonifractor plautii 1_3_50AFAA</name>
    <dbReference type="NCBI Taxonomy" id="742738"/>
    <lineage>
        <taxon>Bacteria</taxon>
        <taxon>Bacillati</taxon>
        <taxon>Bacillota</taxon>
        <taxon>Clostridia</taxon>
        <taxon>Eubacteriales</taxon>
        <taxon>Oscillospiraceae</taxon>
        <taxon>Flavonifractor</taxon>
    </lineage>
</organism>
<dbReference type="AlphaFoldDB" id="A0A096B3A8"/>
<dbReference type="InterPro" id="IPR029045">
    <property type="entry name" value="ClpP/crotonase-like_dom_sf"/>
</dbReference>
<evidence type="ECO:0000313" key="4">
    <source>
        <dbReference type="Proteomes" id="UP000029585"/>
    </source>
</evidence>
<dbReference type="Proteomes" id="UP000029585">
    <property type="component" value="Unassembled WGS sequence"/>
</dbReference>
<feature type="domain" description="CoA carboxyltransferase C-terminal" evidence="2">
    <location>
        <begin position="261"/>
        <end position="501"/>
    </location>
</feature>
<dbReference type="HOGENOM" id="CLU_018822_6_2_9"/>
<dbReference type="SUPFAM" id="SSF52096">
    <property type="entry name" value="ClpP/crotonase"/>
    <property type="match status" value="2"/>
</dbReference>
<dbReference type="GO" id="GO:0004658">
    <property type="term" value="F:propionyl-CoA carboxylase activity"/>
    <property type="evidence" value="ECO:0007669"/>
    <property type="project" value="TreeGrafter"/>
</dbReference>
<evidence type="ECO:0000259" key="2">
    <source>
        <dbReference type="PROSITE" id="PS50989"/>
    </source>
</evidence>
<dbReference type="Pfam" id="PF01039">
    <property type="entry name" value="Carboxyl_trans"/>
    <property type="match status" value="1"/>
</dbReference>